<gene>
    <name evidence="2" type="ORF">MAIT1_00358</name>
</gene>
<dbReference type="InterPro" id="IPR036514">
    <property type="entry name" value="SGNH_hydro_sf"/>
</dbReference>
<reference evidence="2 3" key="1">
    <citation type="journal article" date="2016" name="BMC Genomics">
        <title>Combined genomic and structural analyses of a cultured magnetotactic bacterium reveals its niche adaptation to a dynamic environment.</title>
        <authorList>
            <person name="Araujo A.C."/>
            <person name="Morillo V."/>
            <person name="Cypriano J."/>
            <person name="Teixeira L.C."/>
            <person name="Leao P."/>
            <person name="Lyra S."/>
            <person name="Almeida L.G."/>
            <person name="Bazylinski D.A."/>
            <person name="Vasconcellos A.T."/>
            <person name="Abreu F."/>
            <person name="Lins U."/>
        </authorList>
    </citation>
    <scope>NUCLEOTIDE SEQUENCE [LARGE SCALE GENOMIC DNA]</scope>
    <source>
        <strain evidence="2 3">IT-1</strain>
    </source>
</reference>
<dbReference type="GO" id="GO:0016747">
    <property type="term" value="F:acyltransferase activity, transferring groups other than amino-acyl groups"/>
    <property type="evidence" value="ECO:0007669"/>
    <property type="project" value="InterPro"/>
</dbReference>
<dbReference type="GO" id="GO:0016788">
    <property type="term" value="F:hydrolase activity, acting on ester bonds"/>
    <property type="evidence" value="ECO:0007669"/>
    <property type="project" value="UniProtKB-ARBA"/>
</dbReference>
<dbReference type="InterPro" id="IPR023214">
    <property type="entry name" value="HAD_sf"/>
</dbReference>
<dbReference type="Gene3D" id="3.40.50.1000">
    <property type="entry name" value="HAD superfamily/HAD-like"/>
    <property type="match status" value="1"/>
</dbReference>
<sequence length="563" mass="61717">MADSAQTAPSHGEQTPLTLISDFNADILARLLNFAESGPKIIAHSAPFGQVYQSLAGLEPDANRMVMVWSRPEGVLPSFADALAFHPVAWEALAAEIDQFSALLRRAADASRHLLVATWVMPPGDRGYGMLEWRPGVGLRHLLARANLYLAEKLDTSNIHLLDAQNWLMAAGPKAAAPRMAFTTKTPYANPVFDAAAADVRAAVTALRGESRRLAVVDLDDTLWGGVIGETGWQGVRLGGHDHVGEAFVAFQQGLKALTRRGVQIALASKNEESVALEAFDKRPEMVLKRGDLAGWRINWNDKAANIAALTDEINLGLKSVLFIDDNPAERGRVREALPDVLVPEWPKQPTEYAAALRALDCFDQPALSGEDRRRAELAAAERERREARDGVDSIDDWLATLGVTVTVVQAHESHAPRIAQLFNKTNQMNLSTRRLSEAELAAWTQQPNHWLRAVSVRDRFGDSGLTGVVALDVDGATARVSDWILSCRVMGRGVEAALLHLAVAEARSRGAERLEARYLPTQRNAPCLRLLRASGWREESEHLFVWDAKEEYPSPGHIVLDA</sequence>
<comment type="caution">
    <text evidence="2">The sequence shown here is derived from an EMBL/GenBank/DDBJ whole genome shotgun (WGS) entry which is preliminary data.</text>
</comment>
<name>A0A1Y2K7R2_9PROT</name>
<evidence type="ECO:0000313" key="2">
    <source>
        <dbReference type="EMBL" id="OSM06780.1"/>
    </source>
</evidence>
<dbReference type="Proteomes" id="UP000194003">
    <property type="component" value="Unassembled WGS sequence"/>
</dbReference>
<dbReference type="Gene3D" id="3.40.630.30">
    <property type="match status" value="1"/>
</dbReference>
<dbReference type="OrthoDB" id="323926at2"/>
<dbReference type="PROSITE" id="PS51186">
    <property type="entry name" value="GNAT"/>
    <property type="match status" value="1"/>
</dbReference>
<feature type="domain" description="N-acetyltransferase" evidence="1">
    <location>
        <begin position="406"/>
        <end position="563"/>
    </location>
</feature>
<dbReference type="EMBL" id="LVJN01000015">
    <property type="protein sequence ID" value="OSM06780.1"/>
    <property type="molecule type" value="Genomic_DNA"/>
</dbReference>
<dbReference type="SUPFAM" id="SSF55729">
    <property type="entry name" value="Acyl-CoA N-acyltransferases (Nat)"/>
    <property type="match status" value="1"/>
</dbReference>
<dbReference type="NCBIfam" id="TIGR01681">
    <property type="entry name" value="HAD-SF-IIIC"/>
    <property type="match status" value="1"/>
</dbReference>
<dbReference type="NCBIfam" id="TIGR01686">
    <property type="entry name" value="FkbH"/>
    <property type="match status" value="1"/>
</dbReference>
<organism evidence="2 3">
    <name type="scientific">Magnetofaba australis IT-1</name>
    <dbReference type="NCBI Taxonomy" id="1434232"/>
    <lineage>
        <taxon>Bacteria</taxon>
        <taxon>Pseudomonadati</taxon>
        <taxon>Pseudomonadota</taxon>
        <taxon>Magnetococcia</taxon>
        <taxon>Magnetococcales</taxon>
        <taxon>Magnetococcaceae</taxon>
        <taxon>Magnetofaba</taxon>
    </lineage>
</organism>
<dbReference type="STRING" id="1434232.MAIT1_00358"/>
<dbReference type="InterPro" id="IPR010033">
    <property type="entry name" value="HAD_SF_ppase_IIIC"/>
</dbReference>
<dbReference type="InterPro" id="IPR000182">
    <property type="entry name" value="GNAT_dom"/>
</dbReference>
<keyword evidence="3" id="KW-1185">Reference proteome</keyword>
<dbReference type="InterPro" id="IPR036412">
    <property type="entry name" value="HAD-like_sf"/>
</dbReference>
<evidence type="ECO:0000259" key="1">
    <source>
        <dbReference type="PROSITE" id="PS51186"/>
    </source>
</evidence>
<accession>A0A1Y2K7R2</accession>
<dbReference type="InterPro" id="IPR010037">
    <property type="entry name" value="FkbH_domain"/>
</dbReference>
<dbReference type="RefSeq" id="WP_085440460.1">
    <property type="nucleotide sequence ID" value="NZ_LVJN01000015.1"/>
</dbReference>
<proteinExistence type="predicted"/>
<dbReference type="InterPro" id="IPR016181">
    <property type="entry name" value="Acyl_CoA_acyltransferase"/>
</dbReference>
<dbReference type="SUPFAM" id="SSF56784">
    <property type="entry name" value="HAD-like"/>
    <property type="match status" value="1"/>
</dbReference>
<dbReference type="Gene3D" id="3.40.50.1110">
    <property type="entry name" value="SGNH hydrolase"/>
    <property type="match status" value="1"/>
</dbReference>
<evidence type="ECO:0000313" key="3">
    <source>
        <dbReference type="Proteomes" id="UP000194003"/>
    </source>
</evidence>
<protein>
    <submittedName>
        <fullName evidence="2">Putative FkbH-like protein</fullName>
    </submittedName>
</protein>
<dbReference type="AlphaFoldDB" id="A0A1Y2K7R2"/>